<accession>A0A2T7P0V4</accession>
<dbReference type="SUPFAM" id="SSF48726">
    <property type="entry name" value="Immunoglobulin"/>
    <property type="match status" value="1"/>
</dbReference>
<dbReference type="Gene3D" id="2.60.40.10">
    <property type="entry name" value="Immunoglobulins"/>
    <property type="match status" value="1"/>
</dbReference>
<evidence type="ECO:0000313" key="3">
    <source>
        <dbReference type="Proteomes" id="UP000245119"/>
    </source>
</evidence>
<dbReference type="EMBL" id="PZQS01000007">
    <property type="protein sequence ID" value="PVD27043.1"/>
    <property type="molecule type" value="Genomic_DNA"/>
</dbReference>
<comment type="caution">
    <text evidence="2">The sequence shown here is derived from an EMBL/GenBank/DDBJ whole genome shotgun (WGS) entry which is preliminary data.</text>
</comment>
<evidence type="ECO:0000259" key="1">
    <source>
        <dbReference type="PROSITE" id="PS50835"/>
    </source>
</evidence>
<gene>
    <name evidence="2" type="ORF">C0Q70_12193</name>
</gene>
<dbReference type="InterPro" id="IPR007110">
    <property type="entry name" value="Ig-like_dom"/>
</dbReference>
<dbReference type="InterPro" id="IPR013783">
    <property type="entry name" value="Ig-like_fold"/>
</dbReference>
<evidence type="ECO:0000313" key="2">
    <source>
        <dbReference type="EMBL" id="PVD27043.1"/>
    </source>
</evidence>
<name>A0A2T7P0V4_POMCA</name>
<dbReference type="PROSITE" id="PS50835">
    <property type="entry name" value="IG_LIKE"/>
    <property type="match status" value="1"/>
</dbReference>
<organism evidence="2 3">
    <name type="scientific">Pomacea canaliculata</name>
    <name type="common">Golden apple snail</name>
    <dbReference type="NCBI Taxonomy" id="400727"/>
    <lineage>
        <taxon>Eukaryota</taxon>
        <taxon>Metazoa</taxon>
        <taxon>Spiralia</taxon>
        <taxon>Lophotrochozoa</taxon>
        <taxon>Mollusca</taxon>
        <taxon>Gastropoda</taxon>
        <taxon>Caenogastropoda</taxon>
        <taxon>Architaenioglossa</taxon>
        <taxon>Ampullarioidea</taxon>
        <taxon>Ampullariidae</taxon>
        <taxon>Pomacea</taxon>
    </lineage>
</organism>
<dbReference type="Proteomes" id="UP000245119">
    <property type="component" value="Linkage Group LG7"/>
</dbReference>
<proteinExistence type="predicted"/>
<dbReference type="AlphaFoldDB" id="A0A2T7P0V4"/>
<keyword evidence="3" id="KW-1185">Reference proteome</keyword>
<feature type="domain" description="Ig-like" evidence="1">
    <location>
        <begin position="169"/>
        <end position="270"/>
    </location>
</feature>
<dbReference type="InterPro" id="IPR036179">
    <property type="entry name" value="Ig-like_dom_sf"/>
</dbReference>
<sequence>MEVGRGTDKPDQWCSCGVTGELTVPSVTIGELDESATLRCRLETSDRWYVISWSRLHDNGTETVIVRLPSGQMVRPPTSCTSVHLYTPRCLIGTRMSDRCGKGSSPHHGAGGAGGVQPRGCALTCADMGTYRCRGVFGATEDSSEYTDLQLRRMLHVNTLAHTNPPGTPRVTYDHETPGHRRATWRLSCHADAGLPPQEFQWYVKAPDMRHFQIAEGQAEVEYFTNDGCRVMSRRALLVSLATEDRGTMYRCALPDHVDDDRYYDEVTVEQLPGNDGRQDDDSDYLIF</sequence>
<protein>
    <recommendedName>
        <fullName evidence="1">Ig-like domain-containing protein</fullName>
    </recommendedName>
</protein>
<reference evidence="2 3" key="1">
    <citation type="submission" date="2018-04" db="EMBL/GenBank/DDBJ databases">
        <title>The genome of golden apple snail Pomacea canaliculata provides insight into stress tolerance and invasive adaptation.</title>
        <authorList>
            <person name="Liu C."/>
            <person name="Liu B."/>
            <person name="Ren Y."/>
            <person name="Zhang Y."/>
            <person name="Wang H."/>
            <person name="Li S."/>
            <person name="Jiang F."/>
            <person name="Yin L."/>
            <person name="Zhang G."/>
            <person name="Qian W."/>
            <person name="Fan W."/>
        </authorList>
    </citation>
    <scope>NUCLEOTIDE SEQUENCE [LARGE SCALE GENOMIC DNA]</scope>
    <source>
        <strain evidence="2">SZHN2017</strain>
        <tissue evidence="2">Muscle</tissue>
    </source>
</reference>